<feature type="binding site" evidence="10">
    <location>
        <position position="99"/>
    </location>
    <ligand>
        <name>L-glutamine</name>
        <dbReference type="ChEBI" id="CHEBI:58359"/>
    </ligand>
</feature>
<dbReference type="CDD" id="cd01991">
    <property type="entry name" value="Asn_synthase_B_C"/>
    <property type="match status" value="1"/>
</dbReference>
<evidence type="ECO:0000256" key="8">
    <source>
        <dbReference type="ARBA" id="ARBA00048741"/>
    </source>
</evidence>
<evidence type="ECO:0000256" key="6">
    <source>
        <dbReference type="ARBA" id="ARBA00022888"/>
    </source>
</evidence>
<dbReference type="SUPFAM" id="SSF52402">
    <property type="entry name" value="Adenine nucleotide alpha hydrolases-like"/>
    <property type="match status" value="1"/>
</dbReference>
<evidence type="ECO:0000313" key="14">
    <source>
        <dbReference type="Proteomes" id="UP000320048"/>
    </source>
</evidence>
<feature type="site" description="Important for beta-aspartyl-AMP intermediate formation" evidence="11">
    <location>
        <position position="361"/>
    </location>
</feature>
<evidence type="ECO:0000256" key="10">
    <source>
        <dbReference type="PIRSR" id="PIRSR001589-2"/>
    </source>
</evidence>
<name>A0A537J9L2_9BACT</name>
<evidence type="ECO:0000256" key="3">
    <source>
        <dbReference type="ARBA" id="ARBA00012737"/>
    </source>
</evidence>
<keyword evidence="13" id="KW-0436">Ligase</keyword>
<reference evidence="13 14" key="1">
    <citation type="journal article" date="2019" name="Nat. Microbiol.">
        <title>Mediterranean grassland soil C-N compound turnover is dependent on rainfall and depth, and is mediated by genomically divergent microorganisms.</title>
        <authorList>
            <person name="Diamond S."/>
            <person name="Andeer P.F."/>
            <person name="Li Z."/>
            <person name="Crits-Christoph A."/>
            <person name="Burstein D."/>
            <person name="Anantharaman K."/>
            <person name="Lane K.R."/>
            <person name="Thomas B.C."/>
            <person name="Pan C."/>
            <person name="Northen T.R."/>
            <person name="Banfield J.F."/>
        </authorList>
    </citation>
    <scope>NUCLEOTIDE SEQUENCE [LARGE SCALE GENOMIC DNA]</scope>
    <source>
        <strain evidence="13">NP_7</strain>
    </source>
</reference>
<evidence type="ECO:0000256" key="4">
    <source>
        <dbReference type="ARBA" id="ARBA00022741"/>
    </source>
</evidence>
<dbReference type="InterPro" id="IPR001962">
    <property type="entry name" value="Asn_synthase"/>
</dbReference>
<feature type="domain" description="Glutamine amidotransferase type-2" evidence="12">
    <location>
        <begin position="2"/>
        <end position="212"/>
    </location>
</feature>
<evidence type="ECO:0000256" key="7">
    <source>
        <dbReference type="ARBA" id="ARBA00022962"/>
    </source>
</evidence>
<dbReference type="InterPro" id="IPR006426">
    <property type="entry name" value="Asn_synth_AEB"/>
</dbReference>
<evidence type="ECO:0000256" key="11">
    <source>
        <dbReference type="PIRSR" id="PIRSR001589-3"/>
    </source>
</evidence>
<evidence type="ECO:0000313" key="13">
    <source>
        <dbReference type="EMBL" id="TMI79766.1"/>
    </source>
</evidence>
<dbReference type="Pfam" id="PF13537">
    <property type="entry name" value="GATase_7"/>
    <property type="match status" value="1"/>
</dbReference>
<keyword evidence="9" id="KW-0028">Amino-acid biosynthesis</keyword>
<dbReference type="GO" id="GO:0005829">
    <property type="term" value="C:cytosol"/>
    <property type="evidence" value="ECO:0007669"/>
    <property type="project" value="TreeGrafter"/>
</dbReference>
<sequence length="645" mass="72057">MCGIAGLFDASRAPADRTLLQRMGDAIVHRGPDQAGDFVQPGVGLVARRLRIIDLEGGAQPIDNEDGSVTVVYNGEIYNFQQLRADLERRGHRFSTRTDTEVVVHLYEDQGERFVEGLRGMFAIALWDATRQRGLLARDRLGKKPLVYAQVGRRLLFASEFQALLQAQEIPRTLDLGALGEYLGNGYVPAPASMYRAARKLPPGHRLVWERGDVHVEPYWRPEYLPKLRLTESEAESELERRLAEAVRLRLIADVPVGALLSGGIDSSIVVALMARFAPGRVKTFSIGFDDAAYDELAHARRVADRYDTEHHEFVVRPNAAEVLPALVRHYGEPYADSSAIPTYYVCRLARESVTVALNGDGGDEAFAGYDRVRAMVWSELAGHLPGARWGAGLAGRMWAPYAARRGPRRFDGRVLKFLRGLGMPATSRYRYWTSNIEDAVLERLLSPDCAAEVLRDRSGAAERAWASGSALSAVDRALFVDVVTSLPGDLLVKMDIASMANSLETRSPFLDHEVVEFAARLPANLKLRHGIHQKYLLKRLARKLVPAENVDRPKMGFGVPLGSWLRGSLRDLGEDALVGRRARQRGYFRPDTVARLWTEHQSGARDHAPLLWMLLMFELWHREFIDGPTARREFPVGESVGEKR</sequence>
<evidence type="ECO:0000256" key="1">
    <source>
        <dbReference type="ARBA" id="ARBA00005187"/>
    </source>
</evidence>
<dbReference type="InterPro" id="IPR051786">
    <property type="entry name" value="ASN_synthetase/amidase"/>
</dbReference>
<proteinExistence type="inferred from homology"/>
<dbReference type="InterPro" id="IPR017932">
    <property type="entry name" value="GATase_2_dom"/>
</dbReference>
<dbReference type="GO" id="GO:0005524">
    <property type="term" value="F:ATP binding"/>
    <property type="evidence" value="ECO:0007669"/>
    <property type="project" value="UniProtKB-KW"/>
</dbReference>
<feature type="binding site" evidence="10">
    <location>
        <position position="260"/>
    </location>
    <ligand>
        <name>ATP</name>
        <dbReference type="ChEBI" id="CHEBI:30616"/>
    </ligand>
</feature>
<dbReference type="GO" id="GO:0006529">
    <property type="term" value="P:asparagine biosynthetic process"/>
    <property type="evidence" value="ECO:0007669"/>
    <property type="project" value="UniProtKB-KW"/>
</dbReference>
<keyword evidence="4 10" id="KW-0547">Nucleotide-binding</keyword>
<dbReference type="Proteomes" id="UP000320048">
    <property type="component" value="Unassembled WGS sequence"/>
</dbReference>
<dbReference type="PANTHER" id="PTHR43284:SF1">
    <property type="entry name" value="ASPARAGINE SYNTHETASE"/>
    <property type="match status" value="1"/>
</dbReference>
<dbReference type="Gene3D" id="3.40.50.620">
    <property type="entry name" value="HUPs"/>
    <property type="match status" value="1"/>
</dbReference>
<comment type="similarity">
    <text evidence="2">Belongs to the asparagine synthetase family.</text>
</comment>
<dbReference type="PROSITE" id="PS51278">
    <property type="entry name" value="GATASE_TYPE_2"/>
    <property type="match status" value="1"/>
</dbReference>
<dbReference type="Gene3D" id="3.60.20.10">
    <property type="entry name" value="Glutamine Phosphoribosylpyrophosphate, subunit 1, domain 1"/>
    <property type="match status" value="1"/>
</dbReference>
<keyword evidence="5 10" id="KW-0067">ATP-binding</keyword>
<dbReference type="InterPro" id="IPR029055">
    <property type="entry name" value="Ntn_hydrolases_N"/>
</dbReference>
<comment type="caution">
    <text evidence="13">The sequence shown here is derived from an EMBL/GenBank/DDBJ whole genome shotgun (WGS) entry which is preliminary data.</text>
</comment>
<gene>
    <name evidence="13" type="primary">asnB</name>
    <name evidence="13" type="ORF">E6H04_09965</name>
</gene>
<evidence type="ECO:0000256" key="5">
    <source>
        <dbReference type="ARBA" id="ARBA00022840"/>
    </source>
</evidence>
<dbReference type="GO" id="GO:0004066">
    <property type="term" value="F:asparagine synthase (glutamine-hydrolyzing) activity"/>
    <property type="evidence" value="ECO:0007669"/>
    <property type="project" value="UniProtKB-EC"/>
</dbReference>
<dbReference type="InterPro" id="IPR033738">
    <property type="entry name" value="AsnB_N"/>
</dbReference>
<dbReference type="EC" id="6.3.5.4" evidence="3"/>
<keyword evidence="6 9" id="KW-0061">Asparagine biosynthesis</keyword>
<dbReference type="InterPro" id="IPR014729">
    <property type="entry name" value="Rossmann-like_a/b/a_fold"/>
</dbReference>
<evidence type="ECO:0000256" key="2">
    <source>
        <dbReference type="ARBA" id="ARBA00005752"/>
    </source>
</evidence>
<dbReference type="NCBIfam" id="TIGR01536">
    <property type="entry name" value="asn_synth_AEB"/>
    <property type="match status" value="1"/>
</dbReference>
<keyword evidence="7 9" id="KW-0315">Glutamine amidotransferase</keyword>
<dbReference type="AlphaFoldDB" id="A0A537J9L2"/>
<dbReference type="PANTHER" id="PTHR43284">
    <property type="entry name" value="ASPARAGINE SYNTHETASE (GLUTAMINE-HYDROLYZING)"/>
    <property type="match status" value="1"/>
</dbReference>
<dbReference type="SUPFAM" id="SSF56235">
    <property type="entry name" value="N-terminal nucleophile aminohydrolases (Ntn hydrolases)"/>
    <property type="match status" value="1"/>
</dbReference>
<dbReference type="PIRSF" id="PIRSF001589">
    <property type="entry name" value="Asn_synthetase_glu-h"/>
    <property type="match status" value="1"/>
</dbReference>
<dbReference type="Pfam" id="PF00733">
    <property type="entry name" value="Asn_synthase"/>
    <property type="match status" value="1"/>
</dbReference>
<evidence type="ECO:0000259" key="12">
    <source>
        <dbReference type="PROSITE" id="PS51278"/>
    </source>
</evidence>
<feature type="active site" description="For GATase activity" evidence="9">
    <location>
        <position position="2"/>
    </location>
</feature>
<dbReference type="CDD" id="cd00712">
    <property type="entry name" value="AsnB"/>
    <property type="match status" value="1"/>
</dbReference>
<feature type="binding site" evidence="10">
    <location>
        <position position="287"/>
    </location>
    <ligand>
        <name>ATP</name>
        <dbReference type="ChEBI" id="CHEBI:30616"/>
    </ligand>
</feature>
<evidence type="ECO:0000256" key="9">
    <source>
        <dbReference type="PIRSR" id="PIRSR001589-1"/>
    </source>
</evidence>
<accession>A0A537J9L2</accession>
<comment type="catalytic activity">
    <reaction evidence="8">
        <text>L-aspartate + L-glutamine + ATP + H2O = L-asparagine + L-glutamate + AMP + diphosphate + H(+)</text>
        <dbReference type="Rhea" id="RHEA:12228"/>
        <dbReference type="ChEBI" id="CHEBI:15377"/>
        <dbReference type="ChEBI" id="CHEBI:15378"/>
        <dbReference type="ChEBI" id="CHEBI:29985"/>
        <dbReference type="ChEBI" id="CHEBI:29991"/>
        <dbReference type="ChEBI" id="CHEBI:30616"/>
        <dbReference type="ChEBI" id="CHEBI:33019"/>
        <dbReference type="ChEBI" id="CHEBI:58048"/>
        <dbReference type="ChEBI" id="CHEBI:58359"/>
        <dbReference type="ChEBI" id="CHEBI:456215"/>
        <dbReference type="EC" id="6.3.5.4"/>
    </reaction>
</comment>
<comment type="pathway">
    <text evidence="1">Amino-acid biosynthesis; L-asparagine biosynthesis; L-asparagine from L-aspartate (L-Gln route): step 1/1.</text>
</comment>
<protein>
    <recommendedName>
        <fullName evidence="3">asparagine synthase (glutamine-hydrolyzing)</fullName>
        <ecNumber evidence="3">6.3.5.4</ecNumber>
    </recommendedName>
</protein>
<dbReference type="EMBL" id="VBAO01000261">
    <property type="protein sequence ID" value="TMI79766.1"/>
    <property type="molecule type" value="Genomic_DNA"/>
</dbReference>
<organism evidence="13 14">
    <name type="scientific">Candidatus Segetimicrobium genomatis</name>
    <dbReference type="NCBI Taxonomy" id="2569760"/>
    <lineage>
        <taxon>Bacteria</taxon>
        <taxon>Bacillati</taxon>
        <taxon>Candidatus Sysuimicrobiota</taxon>
        <taxon>Candidatus Sysuimicrobiia</taxon>
        <taxon>Candidatus Sysuimicrobiales</taxon>
        <taxon>Candidatus Segetimicrobiaceae</taxon>
        <taxon>Candidatus Segetimicrobium</taxon>
    </lineage>
</organism>